<evidence type="ECO:0000256" key="6">
    <source>
        <dbReference type="ARBA" id="ARBA00023136"/>
    </source>
</evidence>
<dbReference type="PANTHER" id="PTHR30026">
    <property type="entry name" value="OUTER MEMBRANE PROTEIN TOLC"/>
    <property type="match status" value="1"/>
</dbReference>
<organism evidence="10 11">
    <name type="scientific">Alistipes hominis</name>
    <dbReference type="NCBI Taxonomy" id="2763015"/>
    <lineage>
        <taxon>Bacteria</taxon>
        <taxon>Pseudomonadati</taxon>
        <taxon>Bacteroidota</taxon>
        <taxon>Bacteroidia</taxon>
        <taxon>Bacteroidales</taxon>
        <taxon>Rikenellaceae</taxon>
        <taxon>Alistipes</taxon>
    </lineage>
</organism>
<reference evidence="10 11" key="1">
    <citation type="submission" date="2020-08" db="EMBL/GenBank/DDBJ databases">
        <title>Genome public.</title>
        <authorList>
            <person name="Liu C."/>
            <person name="Sun Q."/>
        </authorList>
    </citation>
    <scope>NUCLEOTIDE SEQUENCE [LARGE SCALE GENOMIC DNA]</scope>
    <source>
        <strain evidence="10 11">New-7</strain>
    </source>
</reference>
<dbReference type="Gene3D" id="1.20.1600.10">
    <property type="entry name" value="Outer membrane efflux proteins (OEP)"/>
    <property type="match status" value="1"/>
</dbReference>
<evidence type="ECO:0000256" key="5">
    <source>
        <dbReference type="ARBA" id="ARBA00022692"/>
    </source>
</evidence>
<sequence>MIRQPVLYAILLVFPLFGASAQEPGLPVSFEQAVEMVNRDNKSIRIAEQGLDWAKSERQRLNSFWYPRISASGAYVHMANDIEVKESLSAFTDPVKDFIHSIDPGEQIITSLLNNLGSHSFSVPLAPRNVSTIDATVALPIFTGGKRIYAGRIGKSMVGAAEVNRKQVSADQQVLLVETYFGVRLGQKIVEVRQQTYDALEQHFQNALKLEATGMLTKTERLLFQVNRDEAKRELETAVKDLSVAQNAFKTLVQIETDENILPVSPLFINESLPALDYFKSLVGRDNYIVQGLGIQQDIQQNQIKIANSAYMPAIELFGKQTLYSSGIRKNLVPRSLIGVGFTWNLFDGLGREKQIRQAKINHRILTVEKEKAADDLTLAVDKFYNQTQTALDNVTALQTTVEMSREIVRARHKSFQEGMATPTEVIDAELLLSKVRVAILMAYYQFDTGLINLLAVCGIPESFDQYSRNGKDETSLTDRRTDAVNGTINN</sequence>
<evidence type="ECO:0000256" key="3">
    <source>
        <dbReference type="ARBA" id="ARBA00022448"/>
    </source>
</evidence>
<feature type="region of interest" description="Disordered" evidence="8">
    <location>
        <begin position="469"/>
        <end position="491"/>
    </location>
</feature>
<keyword evidence="4" id="KW-1134">Transmembrane beta strand</keyword>
<keyword evidence="6" id="KW-0472">Membrane</keyword>
<comment type="caution">
    <text evidence="10">The sequence shown here is derived from an EMBL/GenBank/DDBJ whole genome shotgun (WGS) entry which is preliminary data.</text>
</comment>
<evidence type="ECO:0000313" key="10">
    <source>
        <dbReference type="EMBL" id="MBC5616390.1"/>
    </source>
</evidence>
<name>A0ABR7CLY1_9BACT</name>
<dbReference type="SUPFAM" id="SSF56954">
    <property type="entry name" value="Outer membrane efflux proteins (OEP)"/>
    <property type="match status" value="1"/>
</dbReference>
<keyword evidence="9" id="KW-0732">Signal</keyword>
<evidence type="ECO:0000256" key="8">
    <source>
        <dbReference type="SAM" id="MobiDB-lite"/>
    </source>
</evidence>
<dbReference type="EMBL" id="JACOOK010000002">
    <property type="protein sequence ID" value="MBC5616390.1"/>
    <property type="molecule type" value="Genomic_DNA"/>
</dbReference>
<keyword evidence="3" id="KW-0813">Transport</keyword>
<evidence type="ECO:0000256" key="1">
    <source>
        <dbReference type="ARBA" id="ARBA00004442"/>
    </source>
</evidence>
<comment type="subcellular location">
    <subcellularLocation>
        <location evidence="1">Cell outer membrane</location>
    </subcellularLocation>
</comment>
<evidence type="ECO:0000256" key="7">
    <source>
        <dbReference type="ARBA" id="ARBA00023237"/>
    </source>
</evidence>
<protein>
    <submittedName>
        <fullName evidence="10">TolC family protein</fullName>
    </submittedName>
</protein>
<proteinExistence type="inferred from homology"/>
<feature type="signal peptide" evidence="9">
    <location>
        <begin position="1"/>
        <end position="21"/>
    </location>
</feature>
<keyword evidence="5" id="KW-0812">Transmembrane</keyword>
<feature type="chain" id="PRO_5046425413" evidence="9">
    <location>
        <begin position="22"/>
        <end position="491"/>
    </location>
</feature>
<evidence type="ECO:0000313" key="11">
    <source>
        <dbReference type="Proteomes" id="UP000636891"/>
    </source>
</evidence>
<gene>
    <name evidence="10" type="ORF">H8S08_05060</name>
</gene>
<dbReference type="Proteomes" id="UP000636891">
    <property type="component" value="Unassembled WGS sequence"/>
</dbReference>
<feature type="compositionally biased region" description="Basic and acidic residues" evidence="8">
    <location>
        <begin position="470"/>
        <end position="483"/>
    </location>
</feature>
<keyword evidence="11" id="KW-1185">Reference proteome</keyword>
<dbReference type="RefSeq" id="WP_118458098.1">
    <property type="nucleotide sequence ID" value="NZ_JACOOK010000002.1"/>
</dbReference>
<dbReference type="InterPro" id="IPR051906">
    <property type="entry name" value="TolC-like"/>
</dbReference>
<accession>A0ABR7CLY1</accession>
<dbReference type="Pfam" id="PF02321">
    <property type="entry name" value="OEP"/>
    <property type="match status" value="1"/>
</dbReference>
<comment type="similarity">
    <text evidence="2">Belongs to the outer membrane factor (OMF) (TC 1.B.17) family.</text>
</comment>
<evidence type="ECO:0000256" key="9">
    <source>
        <dbReference type="SAM" id="SignalP"/>
    </source>
</evidence>
<dbReference type="InterPro" id="IPR003423">
    <property type="entry name" value="OMP_efflux"/>
</dbReference>
<dbReference type="PANTHER" id="PTHR30026:SF5">
    <property type="entry name" value="ABC-TYPE EFFLUX SYSTEM SECRETIN COMPONENT"/>
    <property type="match status" value="1"/>
</dbReference>
<evidence type="ECO:0000256" key="2">
    <source>
        <dbReference type="ARBA" id="ARBA00007613"/>
    </source>
</evidence>
<keyword evidence="7" id="KW-0998">Cell outer membrane</keyword>
<evidence type="ECO:0000256" key="4">
    <source>
        <dbReference type="ARBA" id="ARBA00022452"/>
    </source>
</evidence>